<feature type="chain" id="PRO_5022254523" evidence="5">
    <location>
        <begin position="20"/>
        <end position="443"/>
    </location>
</feature>
<dbReference type="InterPro" id="IPR006201">
    <property type="entry name" value="Neur_channel"/>
</dbReference>
<name>G8A4W8_AZUFA</name>
<dbReference type="InterPro" id="IPR036734">
    <property type="entry name" value="Neur_chan_lig-bd_sf"/>
</dbReference>
<feature type="transmembrane region" description="Helical" evidence="5">
    <location>
        <begin position="227"/>
        <end position="252"/>
    </location>
</feature>
<keyword evidence="4 5" id="KW-0472">Membrane</keyword>
<feature type="transmembrane region" description="Helical" evidence="5">
    <location>
        <begin position="259"/>
        <end position="277"/>
    </location>
</feature>
<dbReference type="InterPro" id="IPR006029">
    <property type="entry name" value="Neurotrans-gated_channel_TM"/>
</dbReference>
<dbReference type="GO" id="GO:0016020">
    <property type="term" value="C:membrane"/>
    <property type="evidence" value="ECO:0007669"/>
    <property type="project" value="UniProtKB-SubCell"/>
</dbReference>
<dbReference type="CDD" id="cd18989">
    <property type="entry name" value="LGIC_ECD_cation"/>
    <property type="match status" value="1"/>
</dbReference>
<dbReference type="FunFam" id="2.70.170.10:FF:000028">
    <property type="entry name" value="AcetylCholine Receptor"/>
    <property type="match status" value="1"/>
</dbReference>
<keyword evidence="9" id="KW-0675">Receptor</keyword>
<keyword evidence="3 5" id="KW-1133">Transmembrane helix</keyword>
<comment type="subcellular location">
    <subcellularLocation>
        <location evidence="1">Membrane</location>
        <topology evidence="1">Multi-pass membrane protein</topology>
    </subcellularLocation>
</comment>
<proteinExistence type="evidence at transcript level"/>
<keyword evidence="5" id="KW-0406">Ion transport</keyword>
<dbReference type="PRINTS" id="PR00252">
    <property type="entry name" value="NRIONCHANNEL"/>
</dbReference>
<evidence type="ECO:0000256" key="4">
    <source>
        <dbReference type="ARBA" id="ARBA00023136"/>
    </source>
</evidence>
<feature type="compositionally biased region" description="Basic and acidic residues" evidence="6">
    <location>
        <begin position="384"/>
        <end position="396"/>
    </location>
</feature>
<dbReference type="InterPro" id="IPR036719">
    <property type="entry name" value="Neuro-gated_channel_TM_sf"/>
</dbReference>
<keyword evidence="5" id="KW-0813">Transport</keyword>
<dbReference type="EMBL" id="GU131146">
    <property type="protein sequence ID" value="ADP08791.1"/>
    <property type="molecule type" value="mRNA"/>
</dbReference>
<accession>G8A4W8</accession>
<protein>
    <submittedName>
        <fullName evidence="9">Nicotinic acetylcholine receptor alpha subunit</fullName>
    </submittedName>
</protein>
<dbReference type="GO" id="GO:0005230">
    <property type="term" value="F:extracellular ligand-gated monoatomic ion channel activity"/>
    <property type="evidence" value="ECO:0007669"/>
    <property type="project" value="InterPro"/>
</dbReference>
<feature type="domain" description="Neurotransmitter-gated ion-channel transmembrane" evidence="8">
    <location>
        <begin position="235"/>
        <end position="399"/>
    </location>
</feature>
<evidence type="ECO:0000259" key="8">
    <source>
        <dbReference type="Pfam" id="PF02932"/>
    </source>
</evidence>
<dbReference type="InterPro" id="IPR038050">
    <property type="entry name" value="Neuro_actylchol_rec"/>
</dbReference>
<feature type="signal peptide" evidence="5">
    <location>
        <begin position="1"/>
        <end position="19"/>
    </location>
</feature>
<evidence type="ECO:0000256" key="3">
    <source>
        <dbReference type="ARBA" id="ARBA00022989"/>
    </source>
</evidence>
<dbReference type="InterPro" id="IPR006202">
    <property type="entry name" value="Neur_chan_lig-bd"/>
</dbReference>
<dbReference type="CDD" id="cd19051">
    <property type="entry name" value="LGIC_TM_cation"/>
    <property type="match status" value="1"/>
</dbReference>
<feature type="transmembrane region" description="Helical" evidence="5">
    <location>
        <begin position="418"/>
        <end position="440"/>
    </location>
</feature>
<dbReference type="Gene3D" id="1.20.58.390">
    <property type="entry name" value="Neurotransmitter-gated ion-channel transmembrane domain"/>
    <property type="match status" value="1"/>
</dbReference>
<keyword evidence="5" id="KW-0407">Ion channel</keyword>
<dbReference type="PROSITE" id="PS00236">
    <property type="entry name" value="NEUROTR_ION_CHANNEL"/>
    <property type="match status" value="1"/>
</dbReference>
<dbReference type="Pfam" id="PF02931">
    <property type="entry name" value="Neur_chan_LBD"/>
    <property type="match status" value="1"/>
</dbReference>
<evidence type="ECO:0000256" key="6">
    <source>
        <dbReference type="SAM" id="MobiDB-lite"/>
    </source>
</evidence>
<dbReference type="GO" id="GO:0004888">
    <property type="term" value="F:transmembrane signaling receptor activity"/>
    <property type="evidence" value="ECO:0007669"/>
    <property type="project" value="InterPro"/>
</dbReference>
<reference evidence="9" key="1">
    <citation type="submission" date="2009-10" db="EMBL/GenBank/DDBJ databases">
        <authorList>
            <person name="Song L.S."/>
            <person name="Zhou Z."/>
            <person name="Wang L.L."/>
        </authorList>
    </citation>
    <scope>NUCLEOTIDE SEQUENCE</scope>
</reference>
<evidence type="ECO:0000259" key="7">
    <source>
        <dbReference type="Pfam" id="PF02931"/>
    </source>
</evidence>
<keyword evidence="2 5" id="KW-0812">Transmembrane</keyword>
<comment type="similarity">
    <text evidence="5">Belongs to the ligand-gated ion channel (TC 1.A.9) family.</text>
</comment>
<feature type="region of interest" description="Disordered" evidence="6">
    <location>
        <begin position="377"/>
        <end position="396"/>
    </location>
</feature>
<feature type="domain" description="Neurotransmitter-gated ion-channel ligand-binding" evidence="7">
    <location>
        <begin position="29"/>
        <end position="226"/>
    </location>
</feature>
<organism evidence="9">
    <name type="scientific">Azumapecten farreri</name>
    <name type="common">Farrer's scallop</name>
    <name type="synonym">Chlamys farreri</name>
    <dbReference type="NCBI Taxonomy" id="106299"/>
    <lineage>
        <taxon>Eukaryota</taxon>
        <taxon>Metazoa</taxon>
        <taxon>Spiralia</taxon>
        <taxon>Lophotrochozoa</taxon>
        <taxon>Mollusca</taxon>
        <taxon>Bivalvia</taxon>
        <taxon>Autobranchia</taxon>
        <taxon>Pteriomorphia</taxon>
        <taxon>Pectinida</taxon>
        <taxon>Pectinoidea</taxon>
        <taxon>Pectinidae</taxon>
        <taxon>Azumapecten</taxon>
    </lineage>
</organism>
<dbReference type="Gene3D" id="2.70.170.10">
    <property type="entry name" value="Neurotransmitter-gated ion-channel ligand-binding domain"/>
    <property type="match status" value="1"/>
</dbReference>
<dbReference type="SUPFAM" id="SSF63712">
    <property type="entry name" value="Nicotinic receptor ligand binding domain-like"/>
    <property type="match status" value="1"/>
</dbReference>
<keyword evidence="5" id="KW-0732">Signal</keyword>
<evidence type="ECO:0000313" key="9">
    <source>
        <dbReference type="EMBL" id="ADP08791.1"/>
    </source>
</evidence>
<dbReference type="PANTHER" id="PTHR18945">
    <property type="entry name" value="NEUROTRANSMITTER GATED ION CHANNEL"/>
    <property type="match status" value="1"/>
</dbReference>
<feature type="transmembrane region" description="Helical" evidence="5">
    <location>
        <begin position="289"/>
        <end position="312"/>
    </location>
</feature>
<dbReference type="Pfam" id="PF02932">
    <property type="entry name" value="Neur_chan_memb"/>
    <property type="match status" value="1"/>
</dbReference>
<dbReference type="InterPro" id="IPR018000">
    <property type="entry name" value="Neurotransmitter_ion_chnl_CS"/>
</dbReference>
<evidence type="ECO:0000256" key="5">
    <source>
        <dbReference type="RuleBase" id="RU000687"/>
    </source>
</evidence>
<evidence type="ECO:0000256" key="1">
    <source>
        <dbReference type="ARBA" id="ARBA00004141"/>
    </source>
</evidence>
<evidence type="ECO:0000256" key="2">
    <source>
        <dbReference type="ARBA" id="ARBA00022692"/>
    </source>
</evidence>
<dbReference type="SUPFAM" id="SSF90112">
    <property type="entry name" value="Neurotransmitter-gated ion-channel transmembrane pore"/>
    <property type="match status" value="1"/>
</dbReference>
<sequence length="443" mass="50053">MPRFGVIVIILSFVVCTRAVFSTADANNIHTAVLTNYNFLVRPSDTVTVRAEMSVLNINDVDIRAQMMSTSGWISFYWTDSRLTWTPATYGDIEYIYLDTTGIWKPELVVDNTVGDIEILGSSDLLFRVKYNGGVKWDPPGVYETQCEIDITWYPFDKQKCSIEVTSWGFISDHVTLEHHVTYVNTEDYVLNGEWNLIKNEISSSVLLEEGETFSQLLFTLQIERRAGYYILNVMFPIVLVAVLTTMTFLLPADSGEKISYILTILLALAVLLTLIADAMPTTSLHTSALGVFLSITLGYATVAIIITVLILRIQVKPEGTKVPRWLQRVCSGCLVKLVCYRKDNVIELQSTSNGEDEHVKKETNIKKIMKEKRQRKSSTAAWKADDDTVKESDGEKPDVYDDFPYNNKDVAEIIDHFFFYLFAVLNLLTTTLFLMVLGIGSQ</sequence>
<dbReference type="AlphaFoldDB" id="G8A4W8"/>